<keyword evidence="2" id="KW-1185">Reference proteome</keyword>
<dbReference type="EMBL" id="ML179482">
    <property type="protein sequence ID" value="THU86739.1"/>
    <property type="molecule type" value="Genomic_DNA"/>
</dbReference>
<evidence type="ECO:0000313" key="1">
    <source>
        <dbReference type="EMBL" id="THU86739.1"/>
    </source>
</evidence>
<gene>
    <name evidence="1" type="ORF">K435DRAFT_804869</name>
</gene>
<sequence>MLVFIGGACLNNGKRATDESGAGVKGRVVVVVVDESWDQCGCGVMRNQNNARNPSMTRLPHAVKDENLSQNILMQRTNLSHLLNPSDTGSQSGKGSFRLQDNAQITNDSEQYMAMQQPPLIQSTITLPQNTTNTKTSNNSKPSISQQIPMYKQDKPVASEQVSSNDGKVMNTYGTANSAQNPDPMRLSLDASNTDVIQIQLYRQVKLFFRNF</sequence>
<accession>A0A4S8LCZ8</accession>
<reference evidence="1 2" key="1">
    <citation type="journal article" date="2019" name="Nat. Ecol. Evol.">
        <title>Megaphylogeny resolves global patterns of mushroom evolution.</title>
        <authorList>
            <person name="Varga T."/>
            <person name="Krizsan K."/>
            <person name="Foldi C."/>
            <person name="Dima B."/>
            <person name="Sanchez-Garcia M."/>
            <person name="Sanchez-Ramirez S."/>
            <person name="Szollosi G.J."/>
            <person name="Szarkandi J.G."/>
            <person name="Papp V."/>
            <person name="Albert L."/>
            <person name="Andreopoulos W."/>
            <person name="Angelini C."/>
            <person name="Antonin V."/>
            <person name="Barry K.W."/>
            <person name="Bougher N.L."/>
            <person name="Buchanan P."/>
            <person name="Buyck B."/>
            <person name="Bense V."/>
            <person name="Catcheside P."/>
            <person name="Chovatia M."/>
            <person name="Cooper J."/>
            <person name="Damon W."/>
            <person name="Desjardin D."/>
            <person name="Finy P."/>
            <person name="Geml J."/>
            <person name="Haridas S."/>
            <person name="Hughes K."/>
            <person name="Justo A."/>
            <person name="Karasinski D."/>
            <person name="Kautmanova I."/>
            <person name="Kiss B."/>
            <person name="Kocsube S."/>
            <person name="Kotiranta H."/>
            <person name="LaButti K.M."/>
            <person name="Lechner B.E."/>
            <person name="Liimatainen K."/>
            <person name="Lipzen A."/>
            <person name="Lukacs Z."/>
            <person name="Mihaltcheva S."/>
            <person name="Morgado L.N."/>
            <person name="Niskanen T."/>
            <person name="Noordeloos M.E."/>
            <person name="Ohm R.A."/>
            <person name="Ortiz-Santana B."/>
            <person name="Ovrebo C."/>
            <person name="Racz N."/>
            <person name="Riley R."/>
            <person name="Savchenko A."/>
            <person name="Shiryaev A."/>
            <person name="Soop K."/>
            <person name="Spirin V."/>
            <person name="Szebenyi C."/>
            <person name="Tomsovsky M."/>
            <person name="Tulloss R.E."/>
            <person name="Uehling J."/>
            <person name="Grigoriev I.V."/>
            <person name="Vagvolgyi C."/>
            <person name="Papp T."/>
            <person name="Martin F.M."/>
            <person name="Miettinen O."/>
            <person name="Hibbett D.S."/>
            <person name="Nagy L.G."/>
        </authorList>
    </citation>
    <scope>NUCLEOTIDE SEQUENCE [LARGE SCALE GENOMIC DNA]</scope>
    <source>
        <strain evidence="1 2">CBS 962.96</strain>
    </source>
</reference>
<name>A0A4S8LCZ8_DENBC</name>
<organism evidence="1 2">
    <name type="scientific">Dendrothele bispora (strain CBS 962.96)</name>
    <dbReference type="NCBI Taxonomy" id="1314807"/>
    <lineage>
        <taxon>Eukaryota</taxon>
        <taxon>Fungi</taxon>
        <taxon>Dikarya</taxon>
        <taxon>Basidiomycota</taxon>
        <taxon>Agaricomycotina</taxon>
        <taxon>Agaricomycetes</taxon>
        <taxon>Agaricomycetidae</taxon>
        <taxon>Agaricales</taxon>
        <taxon>Agaricales incertae sedis</taxon>
        <taxon>Dendrothele</taxon>
    </lineage>
</organism>
<dbReference type="Proteomes" id="UP000297245">
    <property type="component" value="Unassembled WGS sequence"/>
</dbReference>
<dbReference type="AlphaFoldDB" id="A0A4S8LCZ8"/>
<proteinExistence type="predicted"/>
<protein>
    <submittedName>
        <fullName evidence="1">Uncharacterized protein</fullName>
    </submittedName>
</protein>
<evidence type="ECO:0000313" key="2">
    <source>
        <dbReference type="Proteomes" id="UP000297245"/>
    </source>
</evidence>